<dbReference type="GO" id="GO:0009307">
    <property type="term" value="P:DNA restriction-modification system"/>
    <property type="evidence" value="ECO:0007669"/>
    <property type="project" value="UniProtKB-KW"/>
</dbReference>
<dbReference type="SUPFAM" id="SSF116734">
    <property type="entry name" value="DNA methylase specificity domain"/>
    <property type="match status" value="1"/>
</dbReference>
<evidence type="ECO:0000313" key="4">
    <source>
        <dbReference type="Proteomes" id="UP000008037"/>
    </source>
</evidence>
<keyword evidence="4" id="KW-1185">Reference proteome</keyword>
<dbReference type="KEGG" id="nga:Ngar_c20620"/>
<proteinExistence type="predicted"/>
<dbReference type="BioCyc" id="CNIT1237085:G1324-2060-MONOMER"/>
<keyword evidence="2" id="KW-0238">DNA-binding</keyword>
<dbReference type="GeneID" id="13795925"/>
<keyword evidence="1" id="KW-0680">Restriction system</keyword>
<dbReference type="HOGENOM" id="CLU_1521917_0_0_2"/>
<dbReference type="InterPro" id="IPR044946">
    <property type="entry name" value="Restrct_endonuc_typeI_TRD_sf"/>
</dbReference>
<dbReference type="Proteomes" id="UP000008037">
    <property type="component" value="Chromosome"/>
</dbReference>
<dbReference type="EMBL" id="CP002408">
    <property type="protein sequence ID" value="AFU58994.1"/>
    <property type="molecule type" value="Genomic_DNA"/>
</dbReference>
<dbReference type="InParanoid" id="K0IN97"/>
<name>K0IN97_NITGG</name>
<evidence type="ECO:0008006" key="5">
    <source>
        <dbReference type="Google" id="ProtNLM"/>
    </source>
</evidence>
<protein>
    <recommendedName>
        <fullName evidence="5">Type I restriction modification DNA specificity domain-containing protein</fullName>
    </recommendedName>
</protein>
<evidence type="ECO:0000313" key="3">
    <source>
        <dbReference type="EMBL" id="AFU58994.1"/>
    </source>
</evidence>
<evidence type="ECO:0000256" key="2">
    <source>
        <dbReference type="ARBA" id="ARBA00023125"/>
    </source>
</evidence>
<evidence type="ECO:0000256" key="1">
    <source>
        <dbReference type="ARBA" id="ARBA00022747"/>
    </source>
</evidence>
<dbReference type="STRING" id="1237085.Ngar_c20620"/>
<organism evidence="3 4">
    <name type="scientific">Nitrososphaera gargensis (strain Ga9.2)</name>
    <dbReference type="NCBI Taxonomy" id="1237085"/>
    <lineage>
        <taxon>Archaea</taxon>
        <taxon>Nitrososphaerota</taxon>
        <taxon>Nitrososphaeria</taxon>
        <taxon>Nitrososphaerales</taxon>
        <taxon>Nitrososphaeraceae</taxon>
        <taxon>Nitrososphaera</taxon>
    </lineage>
</organism>
<dbReference type="RefSeq" id="WP_015019529.1">
    <property type="nucleotide sequence ID" value="NC_018719.1"/>
</dbReference>
<dbReference type="AlphaFoldDB" id="K0IN97"/>
<reference evidence="3 4" key="1">
    <citation type="journal article" date="2012" name="Environ. Microbiol.">
        <title>The genome of the ammonia-oxidizing Candidatus Nitrososphaera gargensis: insights into metabolic versatility and environmental adaptations.</title>
        <authorList>
            <person name="Spang A."/>
            <person name="Poehlein A."/>
            <person name="Offre P."/>
            <person name="Zumbragel S."/>
            <person name="Haider S."/>
            <person name="Rychlik N."/>
            <person name="Nowka B."/>
            <person name="Schmeisser C."/>
            <person name="Lebedeva E.V."/>
            <person name="Rattei T."/>
            <person name="Bohm C."/>
            <person name="Schmid M."/>
            <person name="Galushko A."/>
            <person name="Hatzenpichler R."/>
            <person name="Weinmaier T."/>
            <person name="Daniel R."/>
            <person name="Schleper C."/>
            <person name="Spieck E."/>
            <person name="Streit W."/>
            <person name="Wagner M."/>
        </authorList>
    </citation>
    <scope>NUCLEOTIDE SEQUENCE [LARGE SCALE GENOMIC DNA]</scope>
    <source>
        <strain evidence="4">Ga9.2</strain>
    </source>
</reference>
<sequence length="176" mass="20070">MKEPDDFIVIENDILLTKDGMPAAYCYISKVLIDTLRDEFKHEKVACSSHVYRIQLNKEYAEYAPYIVQVMNSRLGQALTRRFISGSVTPTIRSEDIDNVLVPLPKQDKDVILKKAKQQVETLQSHVMEIMKNVQPSNDLTKVIYDLASLSEPSIPNLPVNWSGGGRRDLHGYYKD</sequence>
<dbReference type="GO" id="GO:0003677">
    <property type="term" value="F:DNA binding"/>
    <property type="evidence" value="ECO:0007669"/>
    <property type="project" value="UniProtKB-KW"/>
</dbReference>
<accession>K0IN97</accession>
<dbReference type="Gene3D" id="3.90.220.20">
    <property type="entry name" value="DNA methylase specificity domains"/>
    <property type="match status" value="1"/>
</dbReference>
<gene>
    <name evidence="3" type="ordered locus">Ngar_c20620</name>
</gene>